<evidence type="ECO:0000256" key="1">
    <source>
        <dbReference type="SAM" id="Phobius"/>
    </source>
</evidence>
<feature type="transmembrane region" description="Helical" evidence="1">
    <location>
        <begin position="50"/>
        <end position="68"/>
    </location>
</feature>
<sequence>MEMISTKVNIDKVRYDPLPVVLTDTEDGADKEFDNFDLAAEEQQGRRKKLGFLLFLVLSVCFLVVSSASSAPKSGTQSENPNALKFHQNCFLPGDNQLLLCKWGGDLEGFEKCMEVDDSASISSGNSYFKTVEKHKLGFQKYVEVLEQLDHGSTPFSRNGTCQIFDESYPDIGINGLAYGLLISVPSVNIRFDIGHMYGQWSVKRAATNARLENQDALGELMKIFEVVSSFSRFTHSCGYMGEEGYSFIHSTSWASAISLKTDDPTVIWETILTLNQAYRRGGVPIDVFAHSLHGLGHGAMFIGSAFADDNNYEVVMQSDVCGPKGAYEKSVLFNEEALQIGIRVCGGGETRGSKATKEEQYMCASGLYMSYYTALNHKGYFDDDNFDFVMTCAHYPFSASCYKWTFRFANPFQVEKMWEKDPCNAATDGVFSSNLQRRGCIWGFATNWYVPYDLAVHKKVLDEGGDVNSIHSLVDFCTPYLHTGSERADAVIRDRQNWKSEWLTCIAGGVEYVAYDGIQNMTKVEVFCNQLLANYTGYSPAPSVANEGYRFCVDAGSSNFKTKDQFYGSEYLPRINQTIGTIKCKSDVRNCLHGWRTDLFEDEE</sequence>
<comment type="caution">
    <text evidence="2">The sequence shown here is derived from an EMBL/GenBank/DDBJ whole genome shotgun (WGS) entry which is preliminary data.</text>
</comment>
<proteinExistence type="predicted"/>
<keyword evidence="1" id="KW-0812">Transmembrane</keyword>
<protein>
    <submittedName>
        <fullName evidence="2">Uncharacterized protein</fullName>
    </submittedName>
</protein>
<name>A0A9W7FBX0_9STRA</name>
<keyword evidence="1" id="KW-0472">Membrane</keyword>
<reference evidence="3" key="1">
    <citation type="journal article" date="2023" name="Commun. Biol.">
        <title>Genome analysis of Parmales, the sister group of diatoms, reveals the evolutionary specialization of diatoms from phago-mixotrophs to photoautotrophs.</title>
        <authorList>
            <person name="Ban H."/>
            <person name="Sato S."/>
            <person name="Yoshikawa S."/>
            <person name="Yamada K."/>
            <person name="Nakamura Y."/>
            <person name="Ichinomiya M."/>
            <person name="Sato N."/>
            <person name="Blanc-Mathieu R."/>
            <person name="Endo H."/>
            <person name="Kuwata A."/>
            <person name="Ogata H."/>
        </authorList>
    </citation>
    <scope>NUCLEOTIDE SEQUENCE [LARGE SCALE GENOMIC DNA]</scope>
    <source>
        <strain evidence="3">NIES 3699</strain>
    </source>
</reference>
<accession>A0A9W7FBX0</accession>
<dbReference type="EMBL" id="BRXX01000397">
    <property type="protein sequence ID" value="GMI09325.1"/>
    <property type="molecule type" value="Genomic_DNA"/>
</dbReference>
<evidence type="ECO:0000313" key="2">
    <source>
        <dbReference type="EMBL" id="GMI09325.1"/>
    </source>
</evidence>
<organism evidence="2 3">
    <name type="scientific">Triparma verrucosa</name>
    <dbReference type="NCBI Taxonomy" id="1606542"/>
    <lineage>
        <taxon>Eukaryota</taxon>
        <taxon>Sar</taxon>
        <taxon>Stramenopiles</taxon>
        <taxon>Ochrophyta</taxon>
        <taxon>Bolidophyceae</taxon>
        <taxon>Parmales</taxon>
        <taxon>Triparmaceae</taxon>
        <taxon>Triparma</taxon>
    </lineage>
</organism>
<dbReference type="AlphaFoldDB" id="A0A9W7FBX0"/>
<evidence type="ECO:0000313" key="3">
    <source>
        <dbReference type="Proteomes" id="UP001165160"/>
    </source>
</evidence>
<keyword evidence="3" id="KW-1185">Reference proteome</keyword>
<keyword evidence="1" id="KW-1133">Transmembrane helix</keyword>
<dbReference type="Proteomes" id="UP001165160">
    <property type="component" value="Unassembled WGS sequence"/>
</dbReference>
<gene>
    <name evidence="2" type="ORF">TrVE_jg751</name>
</gene>